<evidence type="ECO:0000256" key="2">
    <source>
        <dbReference type="ARBA" id="ARBA00022448"/>
    </source>
</evidence>
<dbReference type="InterPro" id="IPR003593">
    <property type="entry name" value="AAA+_ATPase"/>
</dbReference>
<dbReference type="EMBL" id="SLWQ01000005">
    <property type="protein sequence ID" value="TCO40414.1"/>
    <property type="molecule type" value="Genomic_DNA"/>
</dbReference>
<dbReference type="RefSeq" id="WP_131998049.1">
    <property type="nucleotide sequence ID" value="NZ_SLWQ01000005.1"/>
</dbReference>
<dbReference type="AlphaFoldDB" id="A0A4R2I7W0"/>
<comment type="similarity">
    <text evidence="1">Belongs to the ABC transporter superfamily.</text>
</comment>
<evidence type="ECO:0000256" key="4">
    <source>
        <dbReference type="ARBA" id="ARBA00022840"/>
    </source>
</evidence>
<keyword evidence="4 6" id="KW-0067">ATP-binding</keyword>
<protein>
    <submittedName>
        <fullName evidence="6">ABC-2 type transport system ATP-binding protein</fullName>
    </submittedName>
</protein>
<proteinExistence type="inferred from homology"/>
<dbReference type="Gene3D" id="3.40.50.300">
    <property type="entry name" value="P-loop containing nucleotide triphosphate hydrolases"/>
    <property type="match status" value="1"/>
</dbReference>
<dbReference type="Pfam" id="PF00005">
    <property type="entry name" value="ABC_tran"/>
    <property type="match status" value="1"/>
</dbReference>
<gene>
    <name evidence="6" type="ORF">EV148_105209</name>
</gene>
<evidence type="ECO:0000256" key="1">
    <source>
        <dbReference type="ARBA" id="ARBA00005417"/>
    </source>
</evidence>
<dbReference type="PANTHER" id="PTHR43335:SF4">
    <property type="entry name" value="ABC TRANSPORTER, ATP-BINDING PROTEIN"/>
    <property type="match status" value="1"/>
</dbReference>
<evidence type="ECO:0000259" key="5">
    <source>
        <dbReference type="PROSITE" id="PS50893"/>
    </source>
</evidence>
<dbReference type="PROSITE" id="PS50893">
    <property type="entry name" value="ABC_TRANSPORTER_2"/>
    <property type="match status" value="1"/>
</dbReference>
<dbReference type="GO" id="GO:0005524">
    <property type="term" value="F:ATP binding"/>
    <property type="evidence" value="ECO:0007669"/>
    <property type="project" value="UniProtKB-KW"/>
</dbReference>
<evidence type="ECO:0000313" key="6">
    <source>
        <dbReference type="EMBL" id="TCO40414.1"/>
    </source>
</evidence>
<organism evidence="6 7">
    <name type="scientific">Dokdonella fugitiva</name>
    <dbReference type="NCBI Taxonomy" id="328517"/>
    <lineage>
        <taxon>Bacteria</taxon>
        <taxon>Pseudomonadati</taxon>
        <taxon>Pseudomonadota</taxon>
        <taxon>Gammaproteobacteria</taxon>
        <taxon>Lysobacterales</taxon>
        <taxon>Rhodanobacteraceae</taxon>
        <taxon>Dokdonella</taxon>
    </lineage>
</organism>
<name>A0A4R2I7W0_9GAMM</name>
<dbReference type="GO" id="GO:0016887">
    <property type="term" value="F:ATP hydrolysis activity"/>
    <property type="evidence" value="ECO:0007669"/>
    <property type="project" value="InterPro"/>
</dbReference>
<sequence>MIETRQLTKRYGDFTAVDAISFKVEPGQVLGFLGPNGAGKSTTMKMVAGFLAPTSGGATVAGFDVEQQPLEAKRVLGYLPEGAPSYGEMTVREFIDFIADVRGLTGERRFQRIDDAIGRLHLERVLEQPIDTLSKGFRRRVGLAGSILHDPKVLILDEPTDGLDPNQKQEVRTLINSMARDKTIIISTHLLEEVHAVCTRAIIIAGGRVLADATPSELEARSRYHQAVSLTAGNLQEAKDALAKVADIAAIEVDPQDNRITAFPKPGRSIFVAISDALKAQNVAVRELALEAGRLDEVFRTITQGATGKEART</sequence>
<dbReference type="PANTHER" id="PTHR43335">
    <property type="entry name" value="ABC TRANSPORTER, ATP-BINDING PROTEIN"/>
    <property type="match status" value="1"/>
</dbReference>
<dbReference type="CDD" id="cd03230">
    <property type="entry name" value="ABC_DR_subfamily_A"/>
    <property type="match status" value="1"/>
</dbReference>
<dbReference type="SMART" id="SM00382">
    <property type="entry name" value="AAA"/>
    <property type="match status" value="1"/>
</dbReference>
<reference evidence="6 7" key="1">
    <citation type="journal article" date="2015" name="Stand. Genomic Sci.">
        <title>Genomic Encyclopedia of Bacterial and Archaeal Type Strains, Phase III: the genomes of soil and plant-associated and newly described type strains.</title>
        <authorList>
            <person name="Whitman W.B."/>
            <person name="Woyke T."/>
            <person name="Klenk H.P."/>
            <person name="Zhou Y."/>
            <person name="Lilburn T.G."/>
            <person name="Beck B.J."/>
            <person name="De Vos P."/>
            <person name="Vandamme P."/>
            <person name="Eisen J.A."/>
            <person name="Garrity G."/>
            <person name="Hugenholtz P."/>
            <person name="Kyrpides N.C."/>
        </authorList>
    </citation>
    <scope>NUCLEOTIDE SEQUENCE [LARGE SCALE GENOMIC DNA]</scope>
    <source>
        <strain evidence="6 7">A3</strain>
    </source>
</reference>
<dbReference type="InterPro" id="IPR027417">
    <property type="entry name" value="P-loop_NTPase"/>
</dbReference>
<keyword evidence="3" id="KW-0547">Nucleotide-binding</keyword>
<evidence type="ECO:0000313" key="7">
    <source>
        <dbReference type="Proteomes" id="UP000294862"/>
    </source>
</evidence>
<dbReference type="SUPFAM" id="SSF52540">
    <property type="entry name" value="P-loop containing nucleoside triphosphate hydrolases"/>
    <property type="match status" value="1"/>
</dbReference>
<evidence type="ECO:0000256" key="3">
    <source>
        <dbReference type="ARBA" id="ARBA00022741"/>
    </source>
</evidence>
<dbReference type="InterPro" id="IPR003439">
    <property type="entry name" value="ABC_transporter-like_ATP-bd"/>
</dbReference>
<comment type="caution">
    <text evidence="6">The sequence shown here is derived from an EMBL/GenBank/DDBJ whole genome shotgun (WGS) entry which is preliminary data.</text>
</comment>
<accession>A0A4R2I7W0</accession>
<keyword evidence="2" id="KW-0813">Transport</keyword>
<keyword evidence="7" id="KW-1185">Reference proteome</keyword>
<dbReference type="OrthoDB" id="9781337at2"/>
<dbReference type="Proteomes" id="UP000294862">
    <property type="component" value="Unassembled WGS sequence"/>
</dbReference>
<feature type="domain" description="ABC transporter" evidence="5">
    <location>
        <begin position="2"/>
        <end position="231"/>
    </location>
</feature>